<dbReference type="GO" id="GO:0043022">
    <property type="term" value="F:ribosome binding"/>
    <property type="evidence" value="ECO:0007669"/>
    <property type="project" value="EnsemblFungi"/>
</dbReference>
<feature type="domain" description="BAG" evidence="2">
    <location>
        <begin position="82"/>
        <end position="168"/>
    </location>
</feature>
<dbReference type="RefSeq" id="XP_003683334.1">
    <property type="nucleotide sequence ID" value="XM_003683286.1"/>
</dbReference>
<dbReference type="FunCoup" id="G8ZZS9">
    <property type="interactions" value="237"/>
</dbReference>
<dbReference type="eggNOG" id="ENOG502S72Q">
    <property type="taxonomic scope" value="Eukaryota"/>
</dbReference>
<evidence type="ECO:0000313" key="4">
    <source>
        <dbReference type="Proteomes" id="UP000005627"/>
    </source>
</evidence>
<dbReference type="KEGG" id="tdl:TDEL_0H02640"/>
<dbReference type="Proteomes" id="UP000005627">
    <property type="component" value="Chromosome 8"/>
</dbReference>
<dbReference type="AlphaFoldDB" id="G8ZZS9"/>
<dbReference type="GeneID" id="11501287"/>
<dbReference type="GO" id="GO:0006457">
    <property type="term" value="P:protein folding"/>
    <property type="evidence" value="ECO:0007669"/>
    <property type="project" value="EnsemblFungi"/>
</dbReference>
<dbReference type="GO" id="GO:0005789">
    <property type="term" value="C:endoplasmic reticulum membrane"/>
    <property type="evidence" value="ECO:0007669"/>
    <property type="project" value="EnsemblFungi"/>
</dbReference>
<dbReference type="EMBL" id="HE616749">
    <property type="protein sequence ID" value="CCE94123.1"/>
    <property type="molecule type" value="Genomic_DNA"/>
</dbReference>
<dbReference type="STRING" id="1076872.G8ZZS9"/>
<keyword evidence="1" id="KW-0472">Membrane</keyword>
<dbReference type="InterPro" id="IPR003103">
    <property type="entry name" value="BAG_domain"/>
</dbReference>
<dbReference type="InParanoid" id="G8ZZS9"/>
<dbReference type="OrthoDB" id="417450at2759"/>
<protein>
    <recommendedName>
        <fullName evidence="2">BAG domain-containing protein</fullName>
    </recommendedName>
</protein>
<dbReference type="HOGENOM" id="CLU_112518_1_0_1"/>
<dbReference type="Pfam" id="PF02179">
    <property type="entry name" value="BAG"/>
    <property type="match status" value="1"/>
</dbReference>
<sequence length="168" mass="19509">MNCIIDFYRANLKPLVAQYAPDDSEVSSTLYMTGAAAIIVTAIIWRSLGISSSNRIKRQQAKKKDSKHKKDVKLEPLTFEKKIDNVRLRFNKEYKPGIDQLLENYDPADKDKVYQRNFYNEMLLKLLIELDGVELVEVQGERKIALKEQRKGVIREIQTHLKTLDKLI</sequence>
<reference evidence="3 4" key="1">
    <citation type="journal article" date="2011" name="Proc. Natl. Acad. Sci. U.S.A.">
        <title>Evolutionary erosion of yeast sex chromosomes by mating-type switching accidents.</title>
        <authorList>
            <person name="Gordon J.L."/>
            <person name="Armisen D."/>
            <person name="Proux-Wera E."/>
            <person name="Oheigeartaigh S.S."/>
            <person name="Byrne K.P."/>
            <person name="Wolfe K.H."/>
        </authorList>
    </citation>
    <scope>NUCLEOTIDE SEQUENCE [LARGE SCALE GENOMIC DNA]</scope>
    <source>
        <strain evidence="4">ATCC 10662 / CBS 1146 / NBRC 0425 / NCYC 2629 / NRRL Y-866</strain>
    </source>
</reference>
<evidence type="ECO:0000256" key="1">
    <source>
        <dbReference type="SAM" id="Phobius"/>
    </source>
</evidence>
<dbReference type="SMART" id="SM00264">
    <property type="entry name" value="BAG"/>
    <property type="match status" value="1"/>
</dbReference>
<gene>
    <name evidence="3" type="primary">TDEL0H02640</name>
    <name evidence="3" type="ORF">TDEL_0H02640</name>
</gene>
<dbReference type="GO" id="GO:0005635">
    <property type="term" value="C:nuclear envelope"/>
    <property type="evidence" value="ECO:0007669"/>
    <property type="project" value="EnsemblFungi"/>
</dbReference>
<feature type="transmembrane region" description="Helical" evidence="1">
    <location>
        <begin position="29"/>
        <end position="48"/>
    </location>
</feature>
<proteinExistence type="predicted"/>
<dbReference type="GO" id="GO:0051087">
    <property type="term" value="F:protein-folding chaperone binding"/>
    <property type="evidence" value="ECO:0007669"/>
    <property type="project" value="InterPro"/>
</dbReference>
<evidence type="ECO:0000313" key="3">
    <source>
        <dbReference type="EMBL" id="CCE94123.1"/>
    </source>
</evidence>
<keyword evidence="1" id="KW-1133">Transmembrane helix</keyword>
<keyword evidence="1" id="KW-0812">Transmembrane</keyword>
<dbReference type="InterPro" id="IPR036533">
    <property type="entry name" value="BAG_dom_sf"/>
</dbReference>
<dbReference type="SUPFAM" id="SSF63491">
    <property type="entry name" value="BAG domain"/>
    <property type="match status" value="1"/>
</dbReference>
<dbReference type="Gene3D" id="1.20.58.120">
    <property type="entry name" value="BAG domain"/>
    <property type="match status" value="1"/>
</dbReference>
<keyword evidence="4" id="KW-1185">Reference proteome</keyword>
<dbReference type="PROSITE" id="PS51035">
    <property type="entry name" value="BAG"/>
    <property type="match status" value="1"/>
</dbReference>
<organism evidence="3 4">
    <name type="scientific">Torulaspora delbrueckii</name>
    <name type="common">Yeast</name>
    <name type="synonym">Candida colliculosa</name>
    <dbReference type="NCBI Taxonomy" id="4950"/>
    <lineage>
        <taxon>Eukaryota</taxon>
        <taxon>Fungi</taxon>
        <taxon>Dikarya</taxon>
        <taxon>Ascomycota</taxon>
        <taxon>Saccharomycotina</taxon>
        <taxon>Saccharomycetes</taxon>
        <taxon>Saccharomycetales</taxon>
        <taxon>Saccharomycetaceae</taxon>
        <taxon>Torulaspora</taxon>
    </lineage>
</organism>
<dbReference type="GO" id="GO:0006999">
    <property type="term" value="P:nuclear pore organization"/>
    <property type="evidence" value="ECO:0007669"/>
    <property type="project" value="EnsemblFungi"/>
</dbReference>
<accession>G8ZZS9</accession>
<name>G8ZZS9_TORDE</name>
<evidence type="ECO:0000259" key="2">
    <source>
        <dbReference type="PROSITE" id="PS51035"/>
    </source>
</evidence>